<evidence type="ECO:0000313" key="7">
    <source>
        <dbReference type="Proteomes" id="UP000460272"/>
    </source>
</evidence>
<feature type="region of interest" description="Disordered" evidence="2">
    <location>
        <begin position="22"/>
        <end position="41"/>
    </location>
</feature>
<evidence type="ECO:0000256" key="3">
    <source>
        <dbReference type="SAM" id="Phobius"/>
    </source>
</evidence>
<dbReference type="Pfam" id="PF01357">
    <property type="entry name" value="Expansin_C"/>
    <property type="match status" value="1"/>
</dbReference>
<keyword evidence="3" id="KW-0812">Transmembrane</keyword>
<dbReference type="InterPro" id="IPR009009">
    <property type="entry name" value="RlpA-like_DPBB"/>
</dbReference>
<feature type="transmembrane region" description="Helical" evidence="3">
    <location>
        <begin position="50"/>
        <end position="73"/>
    </location>
</feature>
<feature type="domain" description="RlpA-like protein double-psi beta-barrel" evidence="5">
    <location>
        <begin position="138"/>
        <end position="185"/>
    </location>
</feature>
<feature type="compositionally biased region" description="Low complexity" evidence="2">
    <location>
        <begin position="293"/>
        <end position="331"/>
    </location>
</feature>
<evidence type="ECO:0000259" key="5">
    <source>
        <dbReference type="Pfam" id="PF03330"/>
    </source>
</evidence>
<accession>A0A6P2C285</accession>
<dbReference type="Gene3D" id="2.40.40.10">
    <property type="entry name" value="RlpA-like domain"/>
    <property type="match status" value="1"/>
</dbReference>
<dbReference type="Pfam" id="PF03330">
    <property type="entry name" value="DPBB_1"/>
    <property type="match status" value="1"/>
</dbReference>
<name>A0A6P2C285_9ACTN</name>
<evidence type="ECO:0000259" key="4">
    <source>
        <dbReference type="Pfam" id="PF01357"/>
    </source>
</evidence>
<dbReference type="PANTHER" id="PTHR31836">
    <property type="match status" value="1"/>
</dbReference>
<dbReference type="CDD" id="cd22272">
    <property type="entry name" value="DPBB_EXLX1-like"/>
    <property type="match status" value="1"/>
</dbReference>
<dbReference type="NCBIfam" id="NF041144">
    <property type="entry name" value="expansin_EXLX1"/>
    <property type="match status" value="1"/>
</dbReference>
<feature type="region of interest" description="Disordered" evidence="2">
    <location>
        <begin position="293"/>
        <end position="375"/>
    </location>
</feature>
<dbReference type="InterPro" id="IPR049818">
    <property type="entry name" value="Expansin_EXLX1-like"/>
</dbReference>
<dbReference type="AlphaFoldDB" id="A0A6P2C285"/>
<dbReference type="Gene3D" id="2.60.40.760">
    <property type="entry name" value="Expansin, cellulose-binding-like domain"/>
    <property type="match status" value="1"/>
</dbReference>
<keyword evidence="1" id="KW-0732">Signal</keyword>
<gene>
    <name evidence="6" type="ORF">EAS64_13340</name>
</gene>
<sequence>MPPMPHVTELSLPRIRVMLGEQWDGSGEDGTGRQGYGQHRRPRRGLLRRWPLFGIGVTGAGLAAVVLAVTVSLGQVTGGTACAAELAPGQPAGSGQIATHYVLTGLPNCSYPNPPADQLFVALSPSEYNSAGGCGGYLEVHGPNGSVRVKVIDQCPECATGHIDLSETAFAKLAPLSAGLINISYTYLANPALPGPISMKVKDGSSQYWLALLPDNTGNPLASVQVRTSSGWQSLSHVNYNYWIARSGAGSGPFTVRLTDTQGNTATVSGITLSPGSVQTTGTYMYGAGSAPAPVTQTPTTPAVKTSSAAPSVSASRSASASRSPSPSASRTKPKKSASAKHAGKSPTPSHLQAIPAVPSATEPAQSPTPRSTCG</sequence>
<dbReference type="EMBL" id="RPFW01000002">
    <property type="protein sequence ID" value="TVZ05512.1"/>
    <property type="molecule type" value="Genomic_DNA"/>
</dbReference>
<dbReference type="InterPro" id="IPR036749">
    <property type="entry name" value="Expansin_CBD_sf"/>
</dbReference>
<organism evidence="6 7">
    <name type="scientific">Trebonia kvetii</name>
    <dbReference type="NCBI Taxonomy" id="2480626"/>
    <lineage>
        <taxon>Bacteria</taxon>
        <taxon>Bacillati</taxon>
        <taxon>Actinomycetota</taxon>
        <taxon>Actinomycetes</taxon>
        <taxon>Streptosporangiales</taxon>
        <taxon>Treboniaceae</taxon>
        <taxon>Trebonia</taxon>
    </lineage>
</organism>
<keyword evidence="3" id="KW-1133">Transmembrane helix</keyword>
<dbReference type="SUPFAM" id="SSF50685">
    <property type="entry name" value="Barwin-like endoglucanases"/>
    <property type="match status" value="1"/>
</dbReference>
<reference evidence="6 7" key="1">
    <citation type="submission" date="2018-11" db="EMBL/GenBank/DDBJ databases">
        <title>Trebonia kvetii gen.nov., sp.nov., a novel acidophilic actinobacterium, and proposal of the new actinobacterial family Treboniaceae fam. nov.</title>
        <authorList>
            <person name="Rapoport D."/>
            <person name="Sagova-Mareckova M."/>
            <person name="Sedlacek I."/>
            <person name="Provaznik J."/>
            <person name="Kralova S."/>
            <person name="Pavlinic D."/>
            <person name="Benes V."/>
            <person name="Kopecky J."/>
        </authorList>
    </citation>
    <scope>NUCLEOTIDE SEQUENCE [LARGE SCALE GENOMIC DNA]</scope>
    <source>
        <strain evidence="6 7">15Tr583</strain>
    </source>
</reference>
<protein>
    <recommendedName>
        <fullName evidence="8">Expansin-like EG45 domain-containing protein</fullName>
    </recommendedName>
</protein>
<feature type="compositionally biased region" description="Polar residues" evidence="2">
    <location>
        <begin position="363"/>
        <end position="375"/>
    </location>
</feature>
<feature type="compositionally biased region" description="Basic residues" evidence="2">
    <location>
        <begin position="332"/>
        <end position="344"/>
    </location>
</feature>
<dbReference type="PANTHER" id="PTHR31836:SF21">
    <property type="entry name" value="EXPANSIN-LIKE PROTEIN 7"/>
    <property type="match status" value="1"/>
</dbReference>
<evidence type="ECO:0000256" key="1">
    <source>
        <dbReference type="ARBA" id="ARBA00022729"/>
    </source>
</evidence>
<dbReference type="Proteomes" id="UP000460272">
    <property type="component" value="Unassembled WGS sequence"/>
</dbReference>
<dbReference type="InterPro" id="IPR036908">
    <property type="entry name" value="RlpA-like_sf"/>
</dbReference>
<evidence type="ECO:0008006" key="8">
    <source>
        <dbReference type="Google" id="ProtNLM"/>
    </source>
</evidence>
<evidence type="ECO:0000256" key="2">
    <source>
        <dbReference type="SAM" id="MobiDB-lite"/>
    </source>
</evidence>
<comment type="caution">
    <text evidence="6">The sequence shown here is derived from an EMBL/GenBank/DDBJ whole genome shotgun (WGS) entry which is preliminary data.</text>
</comment>
<dbReference type="InterPro" id="IPR051477">
    <property type="entry name" value="Expansin_CellWall"/>
</dbReference>
<dbReference type="SUPFAM" id="SSF49590">
    <property type="entry name" value="PHL pollen allergen"/>
    <property type="match status" value="1"/>
</dbReference>
<dbReference type="OrthoDB" id="5499927at2"/>
<dbReference type="InterPro" id="IPR007117">
    <property type="entry name" value="Expansin_CBD"/>
</dbReference>
<evidence type="ECO:0000313" key="6">
    <source>
        <dbReference type="EMBL" id="TVZ05512.1"/>
    </source>
</evidence>
<proteinExistence type="predicted"/>
<keyword evidence="3" id="KW-0472">Membrane</keyword>
<feature type="domain" description="Expansin-like CBD" evidence="4">
    <location>
        <begin position="197"/>
        <end position="269"/>
    </location>
</feature>
<keyword evidence="7" id="KW-1185">Reference proteome</keyword>